<dbReference type="Proteomes" id="UP001281147">
    <property type="component" value="Unassembled WGS sequence"/>
</dbReference>
<name>A0ACC3NM04_9PEZI</name>
<proteinExistence type="predicted"/>
<sequence length="614" mass="69415">MPADRVKNSAGDETLLLPDENDNRSVLYGLRKLWSGEPYQRLNTSRREIRLLKLLPAKPNDDTPIRCQISVHRLDSGVKYDALSYCWGDPSNAPIINLNGRRLPVTRNLYEALQSLRELNVVSGWLWVDAICINQASIPERNCQVPLMNDIYSKAEQVHIWLGPETDAIRHAMQRLSDNTRGKVRGHALLGDDVDGLFGGFQQLMERPWWRRVWVVQEAVLAASPIVHCGSIQMPFSDITKGISTLESVSTVDSYPALDHSMTTYPSVWNSLFNAWRVFDQINSQTSRMVVDNDDVEVVGNLNFCDATNPRDQVYGVLGLLSPSLAKTITPDYAKTVEEVYEDFTARLASFSKALAILRLCGRKHETPELPSWVPDYRNLSHRGYWAHQAGRDTAHDPGQQRLGELDVSAIFVDEVVAIEKSPPAARLYEMLDGDDAKRLHILIQSWRSDKFPYFNMLREETGPSRMQLARFVDEQPLILEEHAAAVDHTERLSTRFRTWTLQVTEALVAGAQRDKRLNLLRETEDEGLFVTKTGRVGLAYVLPQPGDSVAILAGCPYAMVLRKVPGQKTQERYKVVTPSYCDGMMRSELVPEKAKFWSSHSEKAAVFKRIALV</sequence>
<organism evidence="1 2">
    <name type="scientific">Vermiconidia calcicola</name>
    <dbReference type="NCBI Taxonomy" id="1690605"/>
    <lineage>
        <taxon>Eukaryota</taxon>
        <taxon>Fungi</taxon>
        <taxon>Dikarya</taxon>
        <taxon>Ascomycota</taxon>
        <taxon>Pezizomycotina</taxon>
        <taxon>Dothideomycetes</taxon>
        <taxon>Dothideomycetidae</taxon>
        <taxon>Mycosphaerellales</taxon>
        <taxon>Extremaceae</taxon>
        <taxon>Vermiconidia</taxon>
    </lineage>
</organism>
<dbReference type="EMBL" id="JAUTXU010000027">
    <property type="protein sequence ID" value="KAK3719210.1"/>
    <property type="molecule type" value="Genomic_DNA"/>
</dbReference>
<evidence type="ECO:0000313" key="2">
    <source>
        <dbReference type="Proteomes" id="UP001281147"/>
    </source>
</evidence>
<evidence type="ECO:0000313" key="1">
    <source>
        <dbReference type="EMBL" id="KAK3719210.1"/>
    </source>
</evidence>
<comment type="caution">
    <text evidence="1">The sequence shown here is derived from an EMBL/GenBank/DDBJ whole genome shotgun (WGS) entry which is preliminary data.</text>
</comment>
<keyword evidence="2" id="KW-1185">Reference proteome</keyword>
<protein>
    <submittedName>
        <fullName evidence="1">Uncharacterized protein</fullName>
    </submittedName>
</protein>
<gene>
    <name evidence="1" type="ORF">LTR37_004429</name>
</gene>
<reference evidence="1" key="1">
    <citation type="submission" date="2023-07" db="EMBL/GenBank/DDBJ databases">
        <title>Black Yeasts Isolated from many extreme environments.</title>
        <authorList>
            <person name="Coleine C."/>
            <person name="Stajich J.E."/>
            <person name="Selbmann L."/>
        </authorList>
    </citation>
    <scope>NUCLEOTIDE SEQUENCE</scope>
    <source>
        <strain evidence="1">CCFEE 5714</strain>
    </source>
</reference>
<accession>A0ACC3NM04</accession>